<dbReference type="Proteomes" id="UP000185003">
    <property type="component" value="Unassembled WGS sequence"/>
</dbReference>
<reference evidence="3 4" key="1">
    <citation type="submission" date="2016-11" db="EMBL/GenBank/DDBJ databases">
        <authorList>
            <person name="Jaros S."/>
            <person name="Januszkiewicz K."/>
            <person name="Wedrychowicz H."/>
        </authorList>
    </citation>
    <scope>NUCLEOTIDE SEQUENCE [LARGE SCALE GENOMIC DNA]</scope>
    <source>
        <strain evidence="3 4">DSM 24787</strain>
    </source>
</reference>
<protein>
    <submittedName>
        <fullName evidence="3">Uncharacterized iron-regulated membrane protein</fullName>
    </submittedName>
</protein>
<dbReference type="InterPro" id="IPR005625">
    <property type="entry name" value="PepSY-ass_TM"/>
</dbReference>
<evidence type="ECO:0000313" key="3">
    <source>
        <dbReference type="EMBL" id="SIO12571.1"/>
    </source>
</evidence>
<dbReference type="Pfam" id="PF03929">
    <property type="entry name" value="PepSY_TM"/>
    <property type="match status" value="1"/>
</dbReference>
<dbReference type="Pfam" id="PF03413">
    <property type="entry name" value="PepSY"/>
    <property type="match status" value="1"/>
</dbReference>
<feature type="transmembrane region" description="Helical" evidence="1">
    <location>
        <begin position="426"/>
        <end position="447"/>
    </location>
</feature>
<dbReference type="STRING" id="536979.SAMN04488055_3062"/>
<feature type="transmembrane region" description="Helical" evidence="1">
    <location>
        <begin position="222"/>
        <end position="242"/>
    </location>
</feature>
<feature type="transmembrane region" description="Helical" evidence="1">
    <location>
        <begin position="91"/>
        <end position="113"/>
    </location>
</feature>
<name>A0A1N6GYC2_9BACT</name>
<evidence type="ECO:0000313" key="4">
    <source>
        <dbReference type="Proteomes" id="UP000185003"/>
    </source>
</evidence>
<keyword evidence="4" id="KW-1185">Reference proteome</keyword>
<sequence length="467" mass="53578">MHVYFHNTLQVSRYPEGKLQADHCKKAYGEERSHVCKYKELIAGMMQHFPDYAIVFPDPSCSREITGAYLHRIFNISLTGKMKKIVGKIHLWLGFTSGLVVFIISITGCILAFEWELRGLVNGSWYYTEPKANVQPLPPSVLRPIAEKQFPGKIANGISYQGGKYSTVVQFYGGDPEYYYQVFMDPYTGKVLKVWNAENDFFRFILDGHFYLWLPTHIGQPIVAYATLIFFVMLVTGLILWWPRNKAARRQRFSIKWDAKWRRKNYDLHNVLGFYAMFIALVLVITGLVWGFQWWSNSLYYATSGGKSLDNAIYATSDTSAYTKEYSAEKATDLAWNKVRQHMPEGAGISVYFASSKNSPLSVTINHRPGTYYKTDNYQFDQYTLKPLKQDGPYAGFYKDAGFGDKLRRMNYDIHTGAVLALPGKILMFCASLICASLPITGIYIWWGRRKKSKPSLKKRIYPQAAL</sequence>
<dbReference type="PANTHER" id="PTHR34219">
    <property type="entry name" value="IRON-REGULATED INNER MEMBRANE PROTEIN-RELATED"/>
    <property type="match status" value="1"/>
</dbReference>
<feature type="domain" description="PepSY" evidence="2">
    <location>
        <begin position="137"/>
        <end position="195"/>
    </location>
</feature>
<evidence type="ECO:0000256" key="1">
    <source>
        <dbReference type="SAM" id="Phobius"/>
    </source>
</evidence>
<organism evidence="3 4">
    <name type="scientific">Chitinophaga niabensis</name>
    <dbReference type="NCBI Taxonomy" id="536979"/>
    <lineage>
        <taxon>Bacteria</taxon>
        <taxon>Pseudomonadati</taxon>
        <taxon>Bacteroidota</taxon>
        <taxon>Chitinophagia</taxon>
        <taxon>Chitinophagales</taxon>
        <taxon>Chitinophagaceae</taxon>
        <taxon>Chitinophaga</taxon>
    </lineage>
</organism>
<gene>
    <name evidence="3" type="ORF">SAMN04488055_3062</name>
</gene>
<dbReference type="InterPro" id="IPR025711">
    <property type="entry name" value="PepSY"/>
</dbReference>
<keyword evidence="1" id="KW-0472">Membrane</keyword>
<dbReference type="AlphaFoldDB" id="A0A1N6GYC2"/>
<dbReference type="EMBL" id="FSRA01000001">
    <property type="protein sequence ID" value="SIO12571.1"/>
    <property type="molecule type" value="Genomic_DNA"/>
</dbReference>
<accession>A0A1N6GYC2</accession>
<keyword evidence="1" id="KW-0812">Transmembrane</keyword>
<dbReference type="PANTHER" id="PTHR34219:SF3">
    <property type="entry name" value="BLL7967 PROTEIN"/>
    <property type="match status" value="1"/>
</dbReference>
<feature type="transmembrane region" description="Helical" evidence="1">
    <location>
        <begin position="272"/>
        <end position="292"/>
    </location>
</feature>
<evidence type="ECO:0000259" key="2">
    <source>
        <dbReference type="Pfam" id="PF03413"/>
    </source>
</evidence>
<keyword evidence="1" id="KW-1133">Transmembrane helix</keyword>
<proteinExistence type="predicted"/>